<sequence length="393" mass="46126">MELLPINVIAQILKFLNISEIYSKLTLSKHLIQLLQNKKIQRLILSTYYPQQLMIKVQQDQYINLIKSLSNITQQEIPFWGTETNGGLTENSLRFWIGKSFMNTDSQQVSILRLENSFISGTLAFDSINLKQALVQYTKRFIEILGMELSQTFYNSNSINVSANKIKIYDLFLSFQYLEDFEDQTIFDGLEYLYLYQYCKNLQIVLMTSQNNYNLKDDDHQILPLAISLVQGVKICRKTFSDKIIKTILLITSEDQYIKENKKYNLRTVDELYNLINEDPNQYSPAQTNIPLLQNFSNQTQFDNSFQNEYIYCTFEPKGQLQPLIWLQFVNPNTYEITIKFNQFTQRLAKSIQLKFLDIDQQEQFEYTGISFGYISIQGYVLDSKDLNILKIN</sequence>
<comment type="caution">
    <text evidence="2">The sequence shown here is derived from an EMBL/GenBank/DDBJ whole genome shotgun (WGS) entry which is preliminary data.</text>
</comment>
<dbReference type="PROSITE" id="PS50181">
    <property type="entry name" value="FBOX"/>
    <property type="match status" value="1"/>
</dbReference>
<evidence type="ECO:0000313" key="2">
    <source>
        <dbReference type="EMBL" id="CAD8086286.1"/>
    </source>
</evidence>
<evidence type="ECO:0000313" key="3">
    <source>
        <dbReference type="Proteomes" id="UP000688137"/>
    </source>
</evidence>
<proteinExistence type="predicted"/>
<dbReference type="InterPro" id="IPR001810">
    <property type="entry name" value="F-box_dom"/>
</dbReference>
<dbReference type="EMBL" id="CAJJDM010000079">
    <property type="protein sequence ID" value="CAD8086286.1"/>
    <property type="molecule type" value="Genomic_DNA"/>
</dbReference>
<gene>
    <name evidence="2" type="ORF">PPRIM_AZ9-3.1.T0760099</name>
</gene>
<organism evidence="2 3">
    <name type="scientific">Paramecium primaurelia</name>
    <dbReference type="NCBI Taxonomy" id="5886"/>
    <lineage>
        <taxon>Eukaryota</taxon>
        <taxon>Sar</taxon>
        <taxon>Alveolata</taxon>
        <taxon>Ciliophora</taxon>
        <taxon>Intramacronucleata</taxon>
        <taxon>Oligohymenophorea</taxon>
        <taxon>Peniculida</taxon>
        <taxon>Parameciidae</taxon>
        <taxon>Paramecium</taxon>
    </lineage>
</organism>
<name>A0A8S1N8B2_PARPR</name>
<dbReference type="OMA" id="CTFEPKG"/>
<feature type="domain" description="F-box" evidence="1">
    <location>
        <begin position="1"/>
        <end position="43"/>
    </location>
</feature>
<evidence type="ECO:0000259" key="1">
    <source>
        <dbReference type="PROSITE" id="PS50181"/>
    </source>
</evidence>
<dbReference type="Proteomes" id="UP000688137">
    <property type="component" value="Unassembled WGS sequence"/>
</dbReference>
<dbReference type="AlphaFoldDB" id="A0A8S1N8B2"/>
<protein>
    <recommendedName>
        <fullName evidence="1">F-box domain-containing protein</fullName>
    </recommendedName>
</protein>
<keyword evidence="3" id="KW-1185">Reference proteome</keyword>
<reference evidence="2" key="1">
    <citation type="submission" date="2021-01" db="EMBL/GenBank/DDBJ databases">
        <authorList>
            <consortium name="Genoscope - CEA"/>
            <person name="William W."/>
        </authorList>
    </citation>
    <scope>NUCLEOTIDE SEQUENCE</scope>
</reference>
<accession>A0A8S1N8B2</accession>